<feature type="domain" description="Integrase catalytic" evidence="15">
    <location>
        <begin position="1468"/>
        <end position="1635"/>
    </location>
</feature>
<dbReference type="InterPro" id="IPR040485">
    <property type="entry name" value="XPO1_repeat_3"/>
</dbReference>
<evidence type="ECO:0000256" key="9">
    <source>
        <dbReference type="ARBA" id="ARBA00023132"/>
    </source>
</evidence>
<feature type="domain" description="Importin N-terminal" evidence="14">
    <location>
        <begin position="36"/>
        <end position="102"/>
    </location>
</feature>
<dbReference type="InterPro" id="IPR001494">
    <property type="entry name" value="Importin-beta_N"/>
</dbReference>
<dbReference type="GO" id="GO:0005049">
    <property type="term" value="F:nuclear export signal receptor activity"/>
    <property type="evidence" value="ECO:0007669"/>
    <property type="project" value="InterPro"/>
</dbReference>
<dbReference type="InterPro" id="IPR054722">
    <property type="entry name" value="PolX-like_BBD"/>
</dbReference>
<evidence type="ECO:0000313" key="16">
    <source>
        <dbReference type="EMBL" id="ABG00000.1"/>
    </source>
</evidence>
<dbReference type="GO" id="GO:0005643">
    <property type="term" value="C:nuclear pore"/>
    <property type="evidence" value="ECO:0007669"/>
    <property type="project" value="UniProtKB-SubCell"/>
</dbReference>
<dbReference type="GO" id="GO:0008270">
    <property type="term" value="F:zinc ion binding"/>
    <property type="evidence" value="ECO:0007669"/>
    <property type="project" value="UniProtKB-KW"/>
</dbReference>
<evidence type="ECO:0000256" key="5">
    <source>
        <dbReference type="ARBA" id="ARBA00022750"/>
    </source>
</evidence>
<comment type="similarity">
    <text evidence="3">Belongs to the exportin family.</text>
</comment>
<dbReference type="GO" id="GO:0006611">
    <property type="term" value="P:protein export from nucleus"/>
    <property type="evidence" value="ECO:0007669"/>
    <property type="project" value="InterPro"/>
</dbReference>
<feature type="compositionally biased region" description="Low complexity" evidence="12">
    <location>
        <begin position="1200"/>
        <end position="1211"/>
    </location>
</feature>
<dbReference type="GO" id="GO:0009860">
    <property type="term" value="P:pollen tube growth"/>
    <property type="evidence" value="ECO:0007669"/>
    <property type="project" value="UniProtKB-ARBA"/>
</dbReference>
<dbReference type="Pfam" id="PF08389">
    <property type="entry name" value="Xpo1"/>
    <property type="match status" value="1"/>
</dbReference>
<dbReference type="Gene3D" id="1.25.10.10">
    <property type="entry name" value="Leucine-rich Repeat Variant"/>
    <property type="match status" value="3"/>
</dbReference>
<reference evidence="16" key="2">
    <citation type="submission" date="2006-06" db="EMBL/GenBank/DDBJ databases">
        <authorList>
            <person name="Buell R."/>
            <person name="Wing R.A."/>
            <person name="McCombie W.A."/>
            <person name="Ouyang S."/>
        </authorList>
    </citation>
    <scope>NUCLEOTIDE SEQUENCE</scope>
</reference>
<evidence type="ECO:0000256" key="10">
    <source>
        <dbReference type="ARBA" id="ARBA00023242"/>
    </source>
</evidence>
<dbReference type="GO" id="GO:0009846">
    <property type="term" value="P:pollen germination"/>
    <property type="evidence" value="ECO:0007669"/>
    <property type="project" value="UniProtKB-ARBA"/>
</dbReference>
<feature type="region of interest" description="Disordered" evidence="12">
    <location>
        <begin position="1617"/>
        <end position="1665"/>
    </location>
</feature>
<dbReference type="InterPro" id="IPR043502">
    <property type="entry name" value="DNA/RNA_pol_sf"/>
</dbReference>
<evidence type="ECO:0000259" key="13">
    <source>
        <dbReference type="PROSITE" id="PS50158"/>
    </source>
</evidence>
<dbReference type="InterPro" id="IPR025724">
    <property type="entry name" value="GAG-pre-integrase_dom"/>
</dbReference>
<dbReference type="InterPro" id="IPR014877">
    <property type="entry name" value="XPO1_C_dom"/>
</dbReference>
<keyword evidence="9" id="KW-0906">Nuclear pore complex</keyword>
<dbReference type="GO" id="GO:0003676">
    <property type="term" value="F:nucleic acid binding"/>
    <property type="evidence" value="ECO:0007669"/>
    <property type="project" value="InterPro"/>
</dbReference>
<sequence>MAEKLRDLSQPIDVPLLDATVAAFYGTGSKEERNAADQILRDLQNNPDMWLQVVHILQNSHNLNTKFFALQVLESVIKYRWNALPTEQRDGIKNYISDVIVQLSSNEASFRQERLYVNKLNIILVQLLSEEIFDFSRGEMTQQKIKELKSSLNSEFRLIHELCLYVLSATQRPELIRATLATLHAFLSWIPVGFIFESPLLETLLKFFPMAAYRNLTLQCLTEVAALQFGDFYNVQYVKMYTIFMMQLQAILPPGTIPDAYANGSSEEQAFIQNLALFFTSFFKNHMRILEASPENRAALLLGLEYLIGISYVDDTEVFKVCLDYWNVFVLELFEAHNQMEPAASVNMMGLQAQMLPGVDGTITAVQQRRQLYSGPLSKLRMLMICRMAKPEEVLIVEDENGNIVRETMKDNDVLVQYKIMRETLIYLSHLDHEDTEQQMLKKLSKQLNGEDWSWNNLNTLCWAIGSISGSMVEEQENRFLVMVIRDLLNLCEITKGKDNKAVIASNIMYVVGQYPRFLRAHWKFLKTVVNKLFEFMHEMHPGVQDMACDTFLKIVQKCKRKFVTQQVGENEPFVSELLSSLATTIGDLEPHQIHTFYESVGHMIQAESDNTKRDEYLKRLMSLPNQKWAEIIGQASQSIDILKNQDVIRSVLNILQTNTSVASSLGPHFFPQISLIFLDMLTVYRMYSELVSSTIAEGGPFASRTSFVKLLRSVKRETLKLIETFVDKAEDLPHIGKQFVPPMMDPILADYARNVPDARESEVLSLFATIINKYKGEMLEDVPRIFEAVFQCTLEMITKNFEDYPEHRLKFFSLLRAIGTHCFQALIQLSSQQLKLVIDSINWAFRHTERNIAETGLSLLLEILKNFQASGFQNQFYKTYFLNIEQEIFAVLTDTFHKPGFKLHVLVLQHLFCVVDGLTEPLWDASSVPYQYTDNAMFVRDYTIKLLGSSFPNMTPTEVTKFVDGLLSSKHDLPSFKNHIRDFLVQSKEFSAQDNKDLYAEEAAAQRERERQRMLAIPGLIAPSELQDEMLLRLLFYDAVCYVRDRGAWISPCICIKDILTQVVNLETAAATWRVITTMLSSQSRARALNTRLALSTTRKGDLSVTEYIGKMKTLADEMSSAGKPLDDEEMMSYILPGLDDDYEPVVSTLVGKAEAVPVAEIYTQLLSFESRAKLRQQANGSSVNSARRGGKGGGGGFSNNVNTGNTGAFRGRGGGRGDRGGRGRGNGGGARFSNKPRSTCQLCGKIGHVVADCWYRYDENFIPDSKTAAAASYGVDTNWYMDTGATDHITGELDKLTTHEKYNGKEQIHTASGAGMDIKHVGHSIIHTPICNIQLKNILHVPKAEKNLISAHRLAVDNHAFVEVHPRFFAIKDQVTKNLLLRGPCRNGLYPLPTSSLATSKQVLGAIKPTMSRWHSRLGHPSLAIVQKVVSSNNLPCLGDVNESGVCNACQQAKSHQLPYPKSFSVSNNPLELVFSDVWGPAPTSVGGRKYYVSFIDDFSKFTWIYLLKSKAEVFLKFQEFQQRVERLFNRKIISMQTDWGGEYEKLHSFFTKIGISHHVSCPYAHQQNGSAERKHRHIVEVGLALLSHASMPLKFWDEAFLAAAYLINRTPSKQGEQSHAATSPSSHHDGGSDSPLTGGSSAPDTAVVEPARPVTHLQRGIRKQKVYTDGTVRYGMLTTTGEPQNLDEALTDKNWKDAMDAEFTALLENKTWHLIPPSHGKNVIDCKWVYKIKRKSDGSLDRYKARLVAKGFKQRYGIDYEDTFSPVVKAATIRTVLSIAVSRGWCLRQLDVQNAFLHGYLEEEIEGSICFAGRFESRICTQRFGGSALLPWNREKLSAHSGTALGETDATRYRSIVGALQYLTLTRPDISFAVNKVCQFLHSPTIDHWMAVKRILRYVKFSVDLGLKISRSSSTLVSAFLDADWAGSIDDRRSTGGFAVFLGSNLVSWSARKQATVSRSSTEAEYKAVANATAEVMWVQALLKELGINSPETACMWCDNLGATYLAVNPVFHARTKHIEIDYHFVRERVARKQLEIKFISSGDQVADGFTKPLGAPQLRNFRYNLNLDKL</sequence>
<evidence type="ECO:0000256" key="11">
    <source>
        <dbReference type="PROSITE-ProRule" id="PRU00047"/>
    </source>
</evidence>
<keyword evidence="7" id="KW-0653">Protein transport</keyword>
<dbReference type="SUPFAM" id="SSF56672">
    <property type="entry name" value="DNA/RNA polymerases"/>
    <property type="match status" value="1"/>
</dbReference>
<feature type="region of interest" description="Disordered" evidence="12">
    <location>
        <begin position="1178"/>
        <end position="1234"/>
    </location>
</feature>
<dbReference type="InterPro" id="IPR011989">
    <property type="entry name" value="ARM-like"/>
</dbReference>
<dbReference type="SMART" id="SM00913">
    <property type="entry name" value="IBN_N"/>
    <property type="match status" value="1"/>
</dbReference>
<dbReference type="InterPro" id="IPR013103">
    <property type="entry name" value="RVT_2"/>
</dbReference>
<dbReference type="Pfam" id="PF14223">
    <property type="entry name" value="Retrotran_gag_2"/>
    <property type="match status" value="1"/>
</dbReference>
<name>Q10AB7_ORYSJ</name>
<keyword evidence="5" id="KW-0645">Protease</keyword>
<accession>Q10AB7</accession>
<gene>
    <name evidence="16" type="ordered locus">LOC_Os03g64080</name>
</gene>
<dbReference type="Pfam" id="PF08767">
    <property type="entry name" value="CRM1_C"/>
    <property type="match status" value="1"/>
</dbReference>
<evidence type="ECO:0000256" key="6">
    <source>
        <dbReference type="ARBA" id="ARBA00022816"/>
    </source>
</evidence>
<dbReference type="InterPro" id="IPR016024">
    <property type="entry name" value="ARM-type_fold"/>
</dbReference>
<proteinExistence type="inferred from homology"/>
<feature type="domain" description="CCHC-type" evidence="13">
    <location>
        <begin position="1242"/>
        <end position="1255"/>
    </location>
</feature>
<dbReference type="PANTHER" id="PTHR11223">
    <property type="entry name" value="EXPORTIN 1/5"/>
    <property type="match status" value="1"/>
</dbReference>
<dbReference type="Pfam" id="PF13976">
    <property type="entry name" value="gag_pre-integrs"/>
    <property type="match status" value="1"/>
</dbReference>
<evidence type="ECO:0000259" key="14">
    <source>
        <dbReference type="PROSITE" id="PS50166"/>
    </source>
</evidence>
<dbReference type="InterPro" id="IPR041235">
    <property type="entry name" value="Exp1_repeat_2"/>
</dbReference>
<feature type="compositionally biased region" description="Polar residues" evidence="12">
    <location>
        <begin position="1178"/>
        <end position="1187"/>
    </location>
</feature>
<keyword evidence="11" id="KW-0479">Metal-binding</keyword>
<dbReference type="GO" id="GO:0051028">
    <property type="term" value="P:mRNA transport"/>
    <property type="evidence" value="ECO:0007669"/>
    <property type="project" value="UniProtKB-KW"/>
</dbReference>
<dbReference type="Pfam" id="PF18784">
    <property type="entry name" value="CRM1_repeat_2"/>
    <property type="match status" value="1"/>
</dbReference>
<dbReference type="GO" id="GO:0015074">
    <property type="term" value="P:DNA integration"/>
    <property type="evidence" value="ECO:0007669"/>
    <property type="project" value="InterPro"/>
</dbReference>
<dbReference type="PANTHER" id="PTHR11223:SF2">
    <property type="entry name" value="EXPORTIN-1"/>
    <property type="match status" value="1"/>
</dbReference>
<evidence type="ECO:0000256" key="2">
    <source>
        <dbReference type="ARBA" id="ARBA00004620"/>
    </source>
</evidence>
<dbReference type="Pfam" id="PF18777">
    <property type="entry name" value="CRM1_repeat"/>
    <property type="match status" value="1"/>
</dbReference>
<evidence type="ECO:0000256" key="3">
    <source>
        <dbReference type="ARBA" id="ARBA00009466"/>
    </source>
</evidence>
<dbReference type="SMART" id="SM01102">
    <property type="entry name" value="CRM1_C"/>
    <property type="match status" value="1"/>
</dbReference>
<dbReference type="GO" id="GO:0031267">
    <property type="term" value="F:small GTPase binding"/>
    <property type="evidence" value="ECO:0007669"/>
    <property type="project" value="InterPro"/>
</dbReference>
<dbReference type="InterPro" id="IPR001584">
    <property type="entry name" value="Integrase_cat-core"/>
</dbReference>
<evidence type="ECO:0000256" key="12">
    <source>
        <dbReference type="SAM" id="MobiDB-lite"/>
    </source>
</evidence>
<evidence type="ECO:0000256" key="7">
    <source>
        <dbReference type="ARBA" id="ARBA00022927"/>
    </source>
</evidence>
<dbReference type="PROSITE" id="PS50166">
    <property type="entry name" value="IMPORTIN_B_NT"/>
    <property type="match status" value="1"/>
</dbReference>
<keyword evidence="11" id="KW-0862">Zinc</keyword>
<dbReference type="InterPro" id="IPR041123">
    <property type="entry name" value="CRM1_repeat"/>
</dbReference>
<dbReference type="InterPro" id="IPR045065">
    <property type="entry name" value="XPO1/5"/>
</dbReference>
<keyword evidence="4" id="KW-0813">Transport</keyword>
<dbReference type="Gene3D" id="3.30.420.10">
    <property type="entry name" value="Ribonuclease H-like superfamily/Ribonuclease H"/>
    <property type="match status" value="1"/>
</dbReference>
<protein>
    <submittedName>
        <fullName evidence="16">Retrotransposon protein, putative, Ty1-copia subclass</fullName>
    </submittedName>
</protein>
<dbReference type="Pfam" id="PF07727">
    <property type="entry name" value="RVT_2"/>
    <property type="match status" value="1"/>
</dbReference>
<dbReference type="GO" id="GO:0004190">
    <property type="term" value="F:aspartic-type endopeptidase activity"/>
    <property type="evidence" value="ECO:0007669"/>
    <property type="project" value="UniProtKB-KW"/>
</dbReference>
<keyword evidence="6" id="KW-0509">mRNA transport</keyword>
<dbReference type="PROSITE" id="PS50994">
    <property type="entry name" value="INTEGRASE"/>
    <property type="match status" value="1"/>
</dbReference>
<dbReference type="GO" id="GO:0009553">
    <property type="term" value="P:embryo sac development"/>
    <property type="evidence" value="ECO:0007669"/>
    <property type="project" value="UniProtKB-ARBA"/>
</dbReference>
<organism evidence="16">
    <name type="scientific">Oryza sativa subsp. japonica</name>
    <name type="common">Rice</name>
    <dbReference type="NCBI Taxonomy" id="39947"/>
    <lineage>
        <taxon>Eukaryota</taxon>
        <taxon>Viridiplantae</taxon>
        <taxon>Streptophyta</taxon>
        <taxon>Embryophyta</taxon>
        <taxon>Tracheophyta</taxon>
        <taxon>Spermatophyta</taxon>
        <taxon>Magnoliopsida</taxon>
        <taxon>Liliopsida</taxon>
        <taxon>Poales</taxon>
        <taxon>Poaceae</taxon>
        <taxon>BOP clade</taxon>
        <taxon>Oryzoideae</taxon>
        <taxon>Oryzeae</taxon>
        <taxon>Oryzinae</taxon>
        <taxon>Oryza</taxon>
        <taxon>Oryza sativa</taxon>
    </lineage>
</organism>
<comment type="subcellular location">
    <subcellularLocation>
        <location evidence="2">Nucleus membrane</location>
        <topology evidence="2">Peripheral membrane protein</topology>
        <orientation evidence="2">Nucleoplasmic side</orientation>
    </subcellularLocation>
    <subcellularLocation>
        <location evidence="1">Nucleus</location>
        <location evidence="1">Nuclear pore complex</location>
    </subcellularLocation>
</comment>
<dbReference type="CDD" id="cd09272">
    <property type="entry name" value="RNase_HI_RT_Ty1"/>
    <property type="match status" value="1"/>
</dbReference>
<dbReference type="PROSITE" id="PS50158">
    <property type="entry name" value="ZF_CCHC"/>
    <property type="match status" value="1"/>
</dbReference>
<reference evidence="16" key="1">
    <citation type="journal article" date="2005" name="Genome Res.">
        <title>Sequence, annotation, and analysis of synteny between rice chromosome 3 and diverged grass species.</title>
        <authorList>
            <consortium name="Rice Chromosome 3 Sequencing Consortium"/>
            <person name="Buell C.R."/>
            <person name="Yuan Q."/>
            <person name="Ouyang S."/>
            <person name="Liu J."/>
            <person name="Zhu W."/>
            <person name="Wang A."/>
            <person name="Maiti R."/>
            <person name="Haas B."/>
            <person name="Wortman J."/>
            <person name="Pertea M."/>
            <person name="Jones K.M."/>
            <person name="Kim M."/>
            <person name="Overton L."/>
            <person name="Tsitrin T."/>
            <person name="Fadrosh D."/>
            <person name="Bera J."/>
            <person name="Weaver B."/>
            <person name="Jin S."/>
            <person name="Johri S."/>
            <person name="Reardon M."/>
            <person name="Webb K."/>
            <person name="Hill J."/>
            <person name="Moffat K."/>
            <person name="Tallon L."/>
            <person name="Van Aken S."/>
            <person name="Lewis M."/>
            <person name="Utterback T."/>
            <person name="Feldblyum T."/>
            <person name="Zismann V."/>
            <person name="Iobst S."/>
            <person name="Hsiao J."/>
            <person name="de Vazeille A.R."/>
            <person name="Salzberg S.L."/>
            <person name="White O."/>
            <person name="Fraser C."/>
            <person name="Yu Y."/>
            <person name="Kim H."/>
            <person name="Rambo T."/>
            <person name="Currie J."/>
            <person name="Collura K."/>
            <person name="Kernodle-Thompson S."/>
            <person name="Wei F."/>
            <person name="Kudrna K."/>
            <person name="Ammiraju J.S."/>
            <person name="Luo M."/>
            <person name="Goicoechea J.L."/>
            <person name="Wing R.A."/>
            <person name="Henry D."/>
            <person name="Oates R."/>
            <person name="Palmer M."/>
            <person name="Pries G."/>
            <person name="Saski C."/>
            <person name="Simmons J."/>
            <person name="Soderlund C."/>
            <person name="Nelson W."/>
            <person name="de la Bastide M."/>
            <person name="Spiegel L."/>
            <person name="Nascimento L."/>
            <person name="Huang E."/>
            <person name="Preston R."/>
            <person name="Zutavern T."/>
            <person name="Palmer L."/>
            <person name="O'Shaughnessy A."/>
            <person name="Dike S."/>
            <person name="McCombie W.R."/>
            <person name="Minx P."/>
            <person name="Cordum H."/>
            <person name="Wilson R."/>
            <person name="Jin W."/>
            <person name="Lee H.R."/>
            <person name="Jiang J."/>
            <person name="Jackson S."/>
        </authorList>
    </citation>
    <scope>NUCLEOTIDE SEQUENCE [LARGE SCALE GENOMIC DNA]</scope>
</reference>
<dbReference type="InterPro" id="IPR036397">
    <property type="entry name" value="RNaseH_sf"/>
</dbReference>
<dbReference type="FunFam" id="1.25.10.10:FF:000022">
    <property type="entry name" value="protein EXPORTIN 1A"/>
    <property type="match status" value="1"/>
</dbReference>
<evidence type="ECO:0000256" key="1">
    <source>
        <dbReference type="ARBA" id="ARBA00004567"/>
    </source>
</evidence>
<dbReference type="SUPFAM" id="SSF48371">
    <property type="entry name" value="ARM repeat"/>
    <property type="match status" value="2"/>
</dbReference>
<dbReference type="Pfam" id="PF18787">
    <property type="entry name" value="CRM1_repeat_3"/>
    <property type="match status" value="1"/>
</dbReference>
<evidence type="ECO:0000256" key="8">
    <source>
        <dbReference type="ARBA" id="ARBA00023010"/>
    </source>
</evidence>
<dbReference type="GO" id="GO:0031965">
    <property type="term" value="C:nuclear membrane"/>
    <property type="evidence" value="ECO:0007669"/>
    <property type="project" value="UniProtKB-SubCell"/>
</dbReference>
<dbReference type="InterPro" id="IPR001878">
    <property type="entry name" value="Znf_CCHC"/>
</dbReference>
<evidence type="ECO:0000259" key="15">
    <source>
        <dbReference type="PROSITE" id="PS50994"/>
    </source>
</evidence>
<keyword evidence="11" id="KW-0863">Zinc-finger</keyword>
<evidence type="ECO:0000256" key="4">
    <source>
        <dbReference type="ARBA" id="ARBA00022448"/>
    </source>
</evidence>
<keyword evidence="10" id="KW-0539">Nucleus</keyword>
<keyword evidence="5" id="KW-0064">Aspartyl protease</keyword>
<dbReference type="Pfam" id="PF22936">
    <property type="entry name" value="Pol_BBD"/>
    <property type="match status" value="1"/>
</dbReference>
<dbReference type="InterPro" id="IPR013598">
    <property type="entry name" value="Exportin-1/Importin-b-like"/>
</dbReference>
<dbReference type="SUPFAM" id="SSF53098">
    <property type="entry name" value="Ribonuclease H-like"/>
    <property type="match status" value="1"/>
</dbReference>
<keyword evidence="5" id="KW-0378">Hydrolase</keyword>
<dbReference type="InterPro" id="IPR012337">
    <property type="entry name" value="RNaseH-like_sf"/>
</dbReference>
<dbReference type="EMBL" id="DP000009">
    <property type="protein sequence ID" value="ABG00000.1"/>
    <property type="molecule type" value="Genomic_DNA"/>
</dbReference>
<keyword evidence="8" id="KW-0811">Translocation</keyword>